<organism evidence="1 2">
    <name type="scientific">Hymenopteran arli-related virus OKIAV99</name>
    <dbReference type="NCBI Taxonomy" id="2792566"/>
    <lineage>
        <taxon>Viruses</taxon>
        <taxon>Riboviria</taxon>
        <taxon>Orthornavirae</taxon>
        <taxon>Negarnaviricota</taxon>
        <taxon>Haploviricotina</taxon>
        <taxon>Monjiviricetes</taxon>
        <taxon>Mononegavirales</taxon>
        <taxon>Lispiviridae</taxon>
        <taxon>Phelinovirus</taxon>
        <taxon>Phelinovirus aphidis</taxon>
    </lineage>
</organism>
<dbReference type="EMBL" id="MW288203">
    <property type="protein sequence ID" value="QPL15341.1"/>
    <property type="molecule type" value="Viral_cRNA"/>
</dbReference>
<reference evidence="1" key="1">
    <citation type="journal article" date="2019" name="PLoS Pathog.">
        <title>Re-assessing the diversity of negative strand RNA viruses in insects.</title>
        <authorList>
            <person name="Kafer S."/>
            <person name="Paraskevopoulou S."/>
            <person name="Zirkel F."/>
            <person name="Wieseke N."/>
            <person name="Donath A."/>
            <person name="Petersen M."/>
            <person name="Jones T.C."/>
            <person name="Liu S."/>
            <person name="Zhou X."/>
            <person name="Middendorf M."/>
            <person name="Junglen S."/>
            <person name="Misof B."/>
            <person name="Drosten C."/>
        </authorList>
    </citation>
    <scope>NUCLEOTIDE SEQUENCE</scope>
    <source>
        <strain evidence="1">OKIAV99</strain>
    </source>
</reference>
<evidence type="ECO:0000313" key="2">
    <source>
        <dbReference type="Proteomes" id="UP000830452"/>
    </source>
</evidence>
<dbReference type="KEGG" id="vg:80539594"/>
<proteinExistence type="predicted"/>
<dbReference type="GeneID" id="80539594"/>
<evidence type="ECO:0000313" key="1">
    <source>
        <dbReference type="EMBL" id="QPL15341.1"/>
    </source>
</evidence>
<accession>A0AAE7TQ54</accession>
<protein>
    <submittedName>
        <fullName evidence="1">Nucleoprotein</fullName>
    </submittedName>
</protein>
<dbReference type="RefSeq" id="YP_010800927.1">
    <property type="nucleotide sequence ID" value="NC_076921.1"/>
</dbReference>
<reference evidence="1" key="2">
    <citation type="submission" date="2020-11" db="EMBL/GenBank/DDBJ databases">
        <authorList>
            <person name="Kafer S."/>
            <person name="Paraskevopoulou S."/>
            <person name="Zirkel F."/>
            <person name="Wieseke N."/>
            <person name="Donath A."/>
            <person name="Petersen M."/>
            <person name="Jones T.C."/>
            <person name="Liu S."/>
            <person name="Zhou X."/>
            <person name="Middendorf M."/>
            <person name="Junglen S."/>
            <person name="Misof B."/>
            <person name="Drosten C."/>
        </authorList>
    </citation>
    <scope>NUCLEOTIDE SEQUENCE</scope>
    <source>
        <strain evidence="1">OKIAV99</strain>
    </source>
</reference>
<sequence>MFSRLSRDVPLMTSATAVQVHGPPRFPSASQGATFNPKRERFLSALPSAADEFLRSKNRMTVRDATFTKANSKTRANTTNIIPSRHEKEKIVVNVVAGGHPITQEIEANLAVVNLAVFYKSWYDQPKPTQPIHHLVGAYISILAQHCSIESLNECGIVQLWEKTDFEIVYRSFTLEQLKEGAQILMPPLFARMALSGDIISNWKSLMTMSFVLLVLIGKHLSEDSLAKWFTARLNTIGALLSGEDVGNKISPPALAMCINFYRFCAANLAGRRALFRVIKGLARYPSWRYQNVFSAILRLLEWTEMSHVTIIDTYLVRQYPALLALSELSGDERSALLDLYDFLASLPEIDQPFVRFEYSPDECDVTHSRHFKYFTAAGRAIASIDTPSMLNLKSRDGPNMISFCNSVKSQVLQIRAMNPATVAEAQSAAMGEKASRLYWEASREIYQPSVMVPGTQAGIPPFEPPPAPQL</sequence>
<name>A0AAE7TQ54_9MONO</name>
<keyword evidence="2" id="KW-1185">Reference proteome</keyword>
<dbReference type="Proteomes" id="UP000830452">
    <property type="component" value="Segment"/>
</dbReference>